<dbReference type="Proteomes" id="UP000002457">
    <property type="component" value="Chromosome"/>
</dbReference>
<evidence type="ECO:0000256" key="1">
    <source>
        <dbReference type="SAM" id="MobiDB-lite"/>
    </source>
</evidence>
<proteinExistence type="predicted"/>
<evidence type="ECO:0000313" key="3">
    <source>
        <dbReference type="Proteomes" id="UP000002457"/>
    </source>
</evidence>
<feature type="region of interest" description="Disordered" evidence="1">
    <location>
        <begin position="21"/>
        <end position="40"/>
    </location>
</feature>
<dbReference type="AlphaFoldDB" id="B8GIU9"/>
<dbReference type="STRING" id="521011.Mpal_1600"/>
<keyword evidence="3" id="KW-1185">Reference proteome</keyword>
<evidence type="ECO:0000313" key="2">
    <source>
        <dbReference type="EMBL" id="ACL16912.1"/>
    </source>
</evidence>
<reference evidence="2 3" key="1">
    <citation type="journal article" date="2015" name="Genome Announc.">
        <title>Complete Genome Sequence of Methanosphaerula palustris E1-9CT, a Hydrogenotrophic Methanogen Isolated from a Minerotrophic Fen Peatland.</title>
        <authorList>
            <person name="Cadillo-Quiroz H."/>
            <person name="Browne P."/>
            <person name="Kyrpides N."/>
            <person name="Woyke T."/>
            <person name="Goodwin L."/>
            <person name="Detter C."/>
            <person name="Yavitt J.B."/>
            <person name="Zinder S.H."/>
        </authorList>
    </citation>
    <scope>NUCLEOTIDE SEQUENCE [LARGE SCALE GENOMIC DNA]</scope>
    <source>
        <strain evidence="3">ATCC BAA-1556 / DSM 19958 / E1-9c</strain>
    </source>
</reference>
<sequence>MHILIEYDQMRSDQNLIMTKNHGISNSIGSRSQPAPVGRN</sequence>
<protein>
    <submittedName>
        <fullName evidence="2">Uncharacterized protein</fullName>
    </submittedName>
</protein>
<accession>B8GIU9</accession>
<feature type="compositionally biased region" description="Polar residues" evidence="1">
    <location>
        <begin position="21"/>
        <end position="33"/>
    </location>
</feature>
<organism evidence="2 3">
    <name type="scientific">Methanosphaerula palustris (strain ATCC BAA-1556 / DSM 19958 / E1-9c)</name>
    <dbReference type="NCBI Taxonomy" id="521011"/>
    <lineage>
        <taxon>Archaea</taxon>
        <taxon>Methanobacteriati</taxon>
        <taxon>Methanobacteriota</taxon>
        <taxon>Stenosarchaea group</taxon>
        <taxon>Methanomicrobia</taxon>
        <taxon>Methanomicrobiales</taxon>
        <taxon>Methanoregulaceae</taxon>
        <taxon>Methanosphaerula</taxon>
    </lineage>
</organism>
<dbReference type="HOGENOM" id="CLU_3282892_0_0_2"/>
<dbReference type="KEGG" id="mpl:Mpal_1600"/>
<dbReference type="EMBL" id="CP001338">
    <property type="protein sequence ID" value="ACL16912.1"/>
    <property type="molecule type" value="Genomic_DNA"/>
</dbReference>
<gene>
    <name evidence="2" type="ordered locus">Mpal_1600</name>
</gene>
<name>B8GIU9_METPE</name>